<evidence type="ECO:0000259" key="1">
    <source>
        <dbReference type="Pfam" id="PF01814"/>
    </source>
</evidence>
<gene>
    <name evidence="2" type="ORF">LF296_07710</name>
</gene>
<protein>
    <submittedName>
        <fullName evidence="2">Hemerythrin domain-containing protein</fullName>
    </submittedName>
</protein>
<accession>A0AAJ6NLN6</accession>
<dbReference type="PANTHER" id="PTHR35585">
    <property type="entry name" value="HHE DOMAIN PROTEIN (AFU_ORTHOLOGUE AFUA_4G00730)"/>
    <property type="match status" value="1"/>
</dbReference>
<dbReference type="RefSeq" id="WP_272655954.1">
    <property type="nucleotide sequence ID" value="NZ_CP085083.1"/>
</dbReference>
<dbReference type="Gene3D" id="1.20.120.520">
    <property type="entry name" value="nmb1532 protein domain like"/>
    <property type="match status" value="1"/>
</dbReference>
<dbReference type="Pfam" id="PF01814">
    <property type="entry name" value="Hemerythrin"/>
    <property type="match status" value="1"/>
</dbReference>
<reference evidence="2" key="1">
    <citation type="journal article" date="2022" name="Front Environ Sci">
        <title>Complete genome sequence analysis of a novel alkane-degrading bacterial strain, Acinetobacter vivianii KJ-1, and its diesel degradation ability.</title>
        <authorList>
            <person name="Zhang Y."/>
            <person name="Song F."/>
            <person name="Wang J."/>
            <person name="Zhao Q."/>
            <person name="Zheng L."/>
            <person name="Wang Z."/>
            <person name="Zhang X."/>
            <person name="Gao Y."/>
            <person name="Chen G."/>
            <person name="Huang Y."/>
        </authorList>
    </citation>
    <scope>NUCLEOTIDE SEQUENCE</scope>
    <source>
        <strain evidence="2">KJ-1</strain>
    </source>
</reference>
<evidence type="ECO:0000313" key="3">
    <source>
        <dbReference type="Proteomes" id="UP001199528"/>
    </source>
</evidence>
<dbReference type="EMBL" id="CP085083">
    <property type="protein sequence ID" value="WDZ52651.1"/>
    <property type="molecule type" value="Genomic_DNA"/>
</dbReference>
<dbReference type="KEGG" id="aviv:LF296_07710"/>
<evidence type="ECO:0000313" key="2">
    <source>
        <dbReference type="EMBL" id="WDZ52651.1"/>
    </source>
</evidence>
<proteinExistence type="predicted"/>
<dbReference type="Proteomes" id="UP001199528">
    <property type="component" value="Chromosome"/>
</dbReference>
<dbReference type="InterPro" id="IPR012312">
    <property type="entry name" value="Hemerythrin-like"/>
</dbReference>
<name>A0AAJ6NLN6_9GAMM</name>
<organism evidence="2 3">
    <name type="scientific">Acinetobacter vivianii</name>
    <dbReference type="NCBI Taxonomy" id="1776742"/>
    <lineage>
        <taxon>Bacteria</taxon>
        <taxon>Pseudomonadati</taxon>
        <taxon>Pseudomonadota</taxon>
        <taxon>Gammaproteobacteria</taxon>
        <taxon>Moraxellales</taxon>
        <taxon>Moraxellaceae</taxon>
        <taxon>Acinetobacter</taxon>
    </lineage>
</organism>
<dbReference type="PANTHER" id="PTHR35585:SF1">
    <property type="entry name" value="HHE DOMAIN PROTEIN (AFU_ORTHOLOGUE AFUA_4G00730)"/>
    <property type="match status" value="1"/>
</dbReference>
<reference evidence="2" key="2">
    <citation type="submission" date="2023-02" db="EMBL/GenBank/DDBJ databases">
        <authorList>
            <person name="Huang Y."/>
            <person name="Zhang Y."/>
            <person name="Zhang T."/>
            <person name="Wang J."/>
        </authorList>
    </citation>
    <scope>NUCLEOTIDE SEQUENCE</scope>
    <source>
        <strain evidence="2">KJ-1</strain>
    </source>
</reference>
<feature type="domain" description="Hemerythrin-like" evidence="1">
    <location>
        <begin position="9"/>
        <end position="126"/>
    </location>
</feature>
<dbReference type="AlphaFoldDB" id="A0AAJ6NLN6"/>
<sequence length="159" mass="18631">MPKREKELTIFEALRESHEKQRAFSEKLSQTSGDTPERRELFELLKNELFAHAVAEDRFLYIPLMMSDAGLNITRHALSEHHEMDELLEKLTETEFSNSGWLAIAKKLSEVVHHHLQEEEHSFFQQAGKILADDQKKELAQKYQAEYTKYLNKDKDSLT</sequence>